<evidence type="ECO:0000259" key="2">
    <source>
        <dbReference type="Pfam" id="PF22803"/>
    </source>
</evidence>
<feature type="domain" description="Glycan binding protein Y3-like" evidence="2">
    <location>
        <begin position="58"/>
        <end position="140"/>
    </location>
</feature>
<evidence type="ECO:0000313" key="4">
    <source>
        <dbReference type="Proteomes" id="UP001244011"/>
    </source>
</evidence>
<evidence type="ECO:0000256" key="1">
    <source>
        <dbReference type="SAM" id="SignalP"/>
    </source>
</evidence>
<comment type="caution">
    <text evidence="3">The sequence shown here is derived from an EMBL/GenBank/DDBJ whole genome shotgun (WGS) entry which is preliminary data.</text>
</comment>
<gene>
    <name evidence="3" type="ORF">QBC33DRAFT_569918</name>
</gene>
<feature type="chain" id="PRO_5042606119" description="Glycan binding protein Y3-like domain-containing protein" evidence="1">
    <location>
        <begin position="18"/>
        <end position="141"/>
    </location>
</feature>
<dbReference type="AlphaFoldDB" id="A0AAJ0C0E4"/>
<dbReference type="Pfam" id="PF22803">
    <property type="entry name" value="GBD_Y3"/>
    <property type="match status" value="1"/>
</dbReference>
<keyword evidence="1" id="KW-0732">Signal</keyword>
<dbReference type="Proteomes" id="UP001244011">
    <property type="component" value="Unassembled WGS sequence"/>
</dbReference>
<sequence>MQYSFLVAALTTALVSGTALKDRTAGEPDNVGTSLNKRGCFDGGENWGADRNYAYNYATRACEEAFVGTYRPGDIRAICYNLDSTKKVDFALELISKSNRDIAADECYDGLQKEIGGCDNGGSTSYTNWKYTSDPNAGQCA</sequence>
<proteinExistence type="predicted"/>
<dbReference type="RefSeq" id="XP_060283809.1">
    <property type="nucleotide sequence ID" value="XM_060430552.1"/>
</dbReference>
<name>A0AAJ0C0E4_9PEZI</name>
<accession>A0AAJ0C0E4</accession>
<keyword evidence="4" id="KW-1185">Reference proteome</keyword>
<dbReference type="GeneID" id="85313739"/>
<protein>
    <recommendedName>
        <fullName evidence="2">Glycan binding protein Y3-like domain-containing protein</fullName>
    </recommendedName>
</protein>
<feature type="signal peptide" evidence="1">
    <location>
        <begin position="1"/>
        <end position="17"/>
    </location>
</feature>
<dbReference type="InterPro" id="IPR054443">
    <property type="entry name" value="Y3-like_dom"/>
</dbReference>
<evidence type="ECO:0000313" key="3">
    <source>
        <dbReference type="EMBL" id="KAK1767596.1"/>
    </source>
</evidence>
<reference evidence="3" key="1">
    <citation type="submission" date="2023-06" db="EMBL/GenBank/DDBJ databases">
        <title>Genome-scale phylogeny and comparative genomics of the fungal order Sordariales.</title>
        <authorList>
            <consortium name="Lawrence Berkeley National Laboratory"/>
            <person name="Hensen N."/>
            <person name="Bonometti L."/>
            <person name="Westerberg I."/>
            <person name="Brannstrom I.O."/>
            <person name="Guillou S."/>
            <person name="Cros-Aarteil S."/>
            <person name="Calhoun S."/>
            <person name="Haridas S."/>
            <person name="Kuo A."/>
            <person name="Mondo S."/>
            <person name="Pangilinan J."/>
            <person name="Riley R."/>
            <person name="Labutti K."/>
            <person name="Andreopoulos B."/>
            <person name="Lipzen A."/>
            <person name="Chen C."/>
            <person name="Yanf M."/>
            <person name="Daum C."/>
            <person name="Ng V."/>
            <person name="Clum A."/>
            <person name="Steindorff A."/>
            <person name="Ohm R."/>
            <person name="Martin F."/>
            <person name="Silar P."/>
            <person name="Natvig D."/>
            <person name="Lalanne C."/>
            <person name="Gautier V."/>
            <person name="Ament-Velasquez S.L."/>
            <person name="Kruys A."/>
            <person name="Hutchinson M.I."/>
            <person name="Powell A.J."/>
            <person name="Barry K."/>
            <person name="Miller A.N."/>
            <person name="Grigoriev I.V."/>
            <person name="Debuchy R."/>
            <person name="Gladieux P."/>
            <person name="Thoren M.H."/>
            <person name="Johannesson H."/>
        </authorList>
    </citation>
    <scope>NUCLEOTIDE SEQUENCE</scope>
    <source>
        <strain evidence="3">8032-3</strain>
    </source>
</reference>
<dbReference type="EMBL" id="MU839008">
    <property type="protein sequence ID" value="KAK1767596.1"/>
    <property type="molecule type" value="Genomic_DNA"/>
</dbReference>
<organism evidence="3 4">
    <name type="scientific">Phialemonium atrogriseum</name>
    <dbReference type="NCBI Taxonomy" id="1093897"/>
    <lineage>
        <taxon>Eukaryota</taxon>
        <taxon>Fungi</taxon>
        <taxon>Dikarya</taxon>
        <taxon>Ascomycota</taxon>
        <taxon>Pezizomycotina</taxon>
        <taxon>Sordariomycetes</taxon>
        <taxon>Sordariomycetidae</taxon>
        <taxon>Cephalothecales</taxon>
        <taxon>Cephalothecaceae</taxon>
        <taxon>Phialemonium</taxon>
    </lineage>
</organism>